<dbReference type="PIRSF" id="PIRSF037420">
    <property type="entry name" value="PQQ_syn_pqqE"/>
    <property type="match status" value="1"/>
</dbReference>
<dbReference type="InterPro" id="IPR007197">
    <property type="entry name" value="rSAM"/>
</dbReference>
<dbReference type="EMBL" id="BARW01009074">
    <property type="protein sequence ID" value="GAI75865.1"/>
    <property type="molecule type" value="Genomic_DNA"/>
</dbReference>
<keyword evidence="5" id="KW-0408">Iron</keyword>
<keyword evidence="2" id="KW-0004">4Fe-4S</keyword>
<dbReference type="InterPro" id="IPR023885">
    <property type="entry name" value="4Fe4S-binding_SPASM_dom"/>
</dbReference>
<evidence type="ECO:0000256" key="5">
    <source>
        <dbReference type="ARBA" id="ARBA00023004"/>
    </source>
</evidence>
<dbReference type="PANTHER" id="PTHR11228:SF7">
    <property type="entry name" value="PQQA PEPTIDE CYCLASE"/>
    <property type="match status" value="1"/>
</dbReference>
<feature type="non-terminal residue" evidence="9">
    <location>
        <position position="1"/>
    </location>
</feature>
<dbReference type="Pfam" id="PF13186">
    <property type="entry name" value="SPASM"/>
    <property type="match status" value="1"/>
</dbReference>
<reference evidence="9" key="1">
    <citation type="journal article" date="2014" name="Front. Microbiol.">
        <title>High frequency of phylogenetically diverse reductive dehalogenase-homologous genes in deep subseafloor sedimentary metagenomes.</title>
        <authorList>
            <person name="Kawai M."/>
            <person name="Futagami T."/>
            <person name="Toyoda A."/>
            <person name="Takaki Y."/>
            <person name="Nishi S."/>
            <person name="Hori S."/>
            <person name="Arai W."/>
            <person name="Tsubouchi T."/>
            <person name="Morono Y."/>
            <person name="Uchiyama I."/>
            <person name="Ito T."/>
            <person name="Fujiyama A."/>
            <person name="Inagaki F."/>
            <person name="Takami H."/>
        </authorList>
    </citation>
    <scope>NUCLEOTIDE SEQUENCE</scope>
    <source>
        <strain evidence="9">Expedition CK06-06</strain>
    </source>
</reference>
<evidence type="ECO:0000256" key="2">
    <source>
        <dbReference type="ARBA" id="ARBA00022485"/>
    </source>
</evidence>
<feature type="domain" description="4Fe4S-binding SPASM" evidence="8">
    <location>
        <begin position="192"/>
        <end position="259"/>
    </location>
</feature>
<comment type="caution">
    <text evidence="9">The sequence shown here is derived from an EMBL/GenBank/DDBJ whole genome shotgun (WGS) entry which is preliminary data.</text>
</comment>
<sequence length="305" mass="33177">GEKLCISGGEPLCYEELPAIINSCKGTNIDVSLYTTGIVRNGGPPKHISERTADFLAENGVRIIFSLHGAYAKTHDMLTQVQGSFDSTMMAIEKTIDAGAAVEVHVVPTAINFRELTDIAKLVDSFNIKKMSWLRFVPQGRGFLNKHLLQLSKEQLIQLAKEKVQLQQGCPHVAIRTGAPFNILCPQVPATCEAGLSVLTIGPDGSVSPCDAFKRFRLPDDFGNILHRSLNEVWRKSDFLNSIRALHESRLESSCGSCHLYPRCKSGCLAQKAIASGTLADGRDPDCPLSGAKVVRDESKAITVC</sequence>
<name>X1SKG5_9ZZZZ</name>
<comment type="cofactor">
    <cofactor evidence="1">
        <name>[4Fe-4S] cluster</name>
        <dbReference type="ChEBI" id="CHEBI:49883"/>
    </cofactor>
</comment>
<dbReference type="InterPro" id="IPR058240">
    <property type="entry name" value="rSAM_sf"/>
</dbReference>
<dbReference type="Pfam" id="PF04055">
    <property type="entry name" value="Radical_SAM"/>
    <property type="match status" value="1"/>
</dbReference>
<evidence type="ECO:0000256" key="3">
    <source>
        <dbReference type="ARBA" id="ARBA00022691"/>
    </source>
</evidence>
<dbReference type="GO" id="GO:0003824">
    <property type="term" value="F:catalytic activity"/>
    <property type="evidence" value="ECO:0007669"/>
    <property type="project" value="InterPro"/>
</dbReference>
<dbReference type="InterPro" id="IPR050377">
    <property type="entry name" value="Radical_SAM_PqqE_MftC-like"/>
</dbReference>
<dbReference type="GO" id="GO:0051539">
    <property type="term" value="F:4 iron, 4 sulfur cluster binding"/>
    <property type="evidence" value="ECO:0007669"/>
    <property type="project" value="UniProtKB-KW"/>
</dbReference>
<dbReference type="SUPFAM" id="SSF102114">
    <property type="entry name" value="Radical SAM enzymes"/>
    <property type="match status" value="1"/>
</dbReference>
<dbReference type="CDD" id="cd01335">
    <property type="entry name" value="Radical_SAM"/>
    <property type="match status" value="1"/>
</dbReference>
<evidence type="ECO:0000256" key="4">
    <source>
        <dbReference type="ARBA" id="ARBA00022723"/>
    </source>
</evidence>
<dbReference type="InterPro" id="IPR013785">
    <property type="entry name" value="Aldolase_TIM"/>
</dbReference>
<gene>
    <name evidence="9" type="ORF">S12H4_18387</name>
</gene>
<keyword evidence="3" id="KW-0949">S-adenosyl-L-methionine</keyword>
<dbReference type="CDD" id="cd21109">
    <property type="entry name" value="SPASM"/>
    <property type="match status" value="1"/>
</dbReference>
<dbReference type="NCBIfam" id="TIGR04085">
    <property type="entry name" value="rSAM_more_4Fe4S"/>
    <property type="match status" value="1"/>
</dbReference>
<keyword evidence="4" id="KW-0479">Metal-binding</keyword>
<evidence type="ECO:0000313" key="9">
    <source>
        <dbReference type="EMBL" id="GAI75865.1"/>
    </source>
</evidence>
<feature type="domain" description="Radical SAM core" evidence="7">
    <location>
        <begin position="2"/>
        <end position="122"/>
    </location>
</feature>
<dbReference type="InterPro" id="IPR017200">
    <property type="entry name" value="PqqE-like"/>
</dbReference>
<dbReference type="AlphaFoldDB" id="X1SKG5"/>
<dbReference type="PANTHER" id="PTHR11228">
    <property type="entry name" value="RADICAL SAM DOMAIN PROTEIN"/>
    <property type="match status" value="1"/>
</dbReference>
<organism evidence="9">
    <name type="scientific">marine sediment metagenome</name>
    <dbReference type="NCBI Taxonomy" id="412755"/>
    <lineage>
        <taxon>unclassified sequences</taxon>
        <taxon>metagenomes</taxon>
        <taxon>ecological metagenomes</taxon>
    </lineage>
</organism>
<protein>
    <submittedName>
        <fullName evidence="9">Uncharacterized protein</fullName>
    </submittedName>
</protein>
<evidence type="ECO:0000259" key="8">
    <source>
        <dbReference type="Pfam" id="PF13186"/>
    </source>
</evidence>
<proteinExistence type="predicted"/>
<keyword evidence="6" id="KW-0411">Iron-sulfur</keyword>
<evidence type="ECO:0000259" key="7">
    <source>
        <dbReference type="Pfam" id="PF04055"/>
    </source>
</evidence>
<accession>X1SKG5</accession>
<dbReference type="Gene3D" id="3.20.20.70">
    <property type="entry name" value="Aldolase class I"/>
    <property type="match status" value="1"/>
</dbReference>
<evidence type="ECO:0000256" key="1">
    <source>
        <dbReference type="ARBA" id="ARBA00001966"/>
    </source>
</evidence>
<dbReference type="GO" id="GO:0046872">
    <property type="term" value="F:metal ion binding"/>
    <property type="evidence" value="ECO:0007669"/>
    <property type="project" value="UniProtKB-KW"/>
</dbReference>
<evidence type="ECO:0000256" key="6">
    <source>
        <dbReference type="ARBA" id="ARBA00023014"/>
    </source>
</evidence>